<organism evidence="3">
    <name type="scientific">uncultured prokaryote</name>
    <dbReference type="NCBI Taxonomy" id="198431"/>
    <lineage>
        <taxon>unclassified sequences</taxon>
        <taxon>environmental samples</taxon>
    </lineage>
</organism>
<reference evidence="3" key="1">
    <citation type="submission" date="2015-06" db="EMBL/GenBank/DDBJ databases">
        <authorList>
            <person name="Joergensen T."/>
        </authorList>
    </citation>
    <scope>NUCLEOTIDE SEQUENCE</scope>
    <source>
        <plasmid evidence="3">pRGRH0631</plasmid>
    </source>
</reference>
<reference evidence="3" key="2">
    <citation type="submission" date="2015-07" db="EMBL/GenBank/DDBJ databases">
        <title>Plasmids, circular viruses and viroids from rat gut.</title>
        <authorList>
            <person name="Jorgensen T.J."/>
            <person name="Hansen M.A."/>
            <person name="Xu Z."/>
            <person name="Tabak M.A."/>
            <person name="Sorensen S.J."/>
            <person name="Hansen L.H."/>
        </authorList>
    </citation>
    <scope>NUCLEOTIDE SEQUENCE</scope>
    <source>
        <plasmid evidence="3">pRGRH0631</plasmid>
    </source>
</reference>
<geneLocation type="plasmid" evidence="3">
    <name>pRGRH0631</name>
</geneLocation>
<proteinExistence type="predicted"/>
<accession>A0A0H5Q0T7</accession>
<dbReference type="GO" id="GO:0006260">
    <property type="term" value="P:DNA replication"/>
    <property type="evidence" value="ECO:0007669"/>
    <property type="project" value="UniProtKB-KW"/>
</dbReference>
<evidence type="ECO:0000313" key="3">
    <source>
        <dbReference type="EMBL" id="CRY95463.1"/>
    </source>
</evidence>
<keyword evidence="3" id="KW-0614">Plasmid</keyword>
<dbReference type="Pfam" id="PF01446">
    <property type="entry name" value="Rep_1"/>
    <property type="match status" value="1"/>
</dbReference>
<protein>
    <recommendedName>
        <fullName evidence="4">Replication protein</fullName>
    </recommendedName>
</protein>
<dbReference type="EMBL" id="LN853258">
    <property type="protein sequence ID" value="CRY95463.1"/>
    <property type="molecule type" value="Genomic_DNA"/>
</dbReference>
<dbReference type="GO" id="GO:0003677">
    <property type="term" value="F:DNA binding"/>
    <property type="evidence" value="ECO:0007669"/>
    <property type="project" value="InterPro"/>
</dbReference>
<keyword evidence="1" id="KW-0235">DNA replication</keyword>
<evidence type="ECO:0000256" key="1">
    <source>
        <dbReference type="ARBA" id="ARBA00022705"/>
    </source>
</evidence>
<evidence type="ECO:0008006" key="4">
    <source>
        <dbReference type="Google" id="ProtNLM"/>
    </source>
</evidence>
<feature type="region of interest" description="Disordered" evidence="2">
    <location>
        <begin position="1"/>
        <end position="24"/>
    </location>
</feature>
<sequence>MGGKNDPSRNINLKGDFVLSPGTKKEKSPRVLAHSVASPCLVSSAVVNADYTTGNPICQDNALEMCNSDYTESAEIEKKFTPKRKCSELLASSYERIGFESKASRVSDCGTFLEFAHEISSDGIISEKGKLHNANFCKDRLCPLCSWRRSYKIFAQVSQIMELIGSEYDFLFLTLTVPSVPSELLSETLSRMIKAWDCLCHRKAFKSSVNGFFRALEITRNNDRHSKSFGLYHPHFHCVLAVSRSYFKDKYISRDEWLSLWQSCYKDESITQVDIRRARDKFADEAETAVNQLSSAVAEIAKYAVKSSDYIFADNEALTDDIVRTLAEALRGRRLTAFGGCFKEAFEKLKLDDAEDGDLVHINDELNPALAWLIVRYGWSAGAYKMTDSFVRQPESEVKTD</sequence>
<dbReference type="InterPro" id="IPR000989">
    <property type="entry name" value="Rep"/>
</dbReference>
<dbReference type="AlphaFoldDB" id="A0A0H5Q0T7"/>
<name>A0A0H5Q0T7_9ZZZZ</name>
<evidence type="ECO:0000256" key="2">
    <source>
        <dbReference type="SAM" id="MobiDB-lite"/>
    </source>
</evidence>